<dbReference type="GO" id="GO:0006103">
    <property type="term" value="P:2-oxoglutarate metabolic process"/>
    <property type="evidence" value="ECO:0007669"/>
    <property type="project" value="TreeGrafter"/>
</dbReference>
<feature type="binding site" evidence="14">
    <location>
        <position position="114"/>
    </location>
    <ligand>
        <name>FAD</name>
        <dbReference type="ChEBI" id="CHEBI:57692"/>
    </ligand>
</feature>
<evidence type="ECO:0000256" key="7">
    <source>
        <dbReference type="ARBA" id="ARBA00022827"/>
    </source>
</evidence>
<dbReference type="Proteomes" id="UP000318102">
    <property type="component" value="Unassembled WGS sequence"/>
</dbReference>
<dbReference type="RefSeq" id="WP_144988644.1">
    <property type="nucleotide sequence ID" value="NZ_VNJK01000001.1"/>
</dbReference>
<evidence type="ECO:0000256" key="3">
    <source>
        <dbReference type="ARBA" id="ARBA00012608"/>
    </source>
</evidence>
<reference evidence="19 20" key="1">
    <citation type="submission" date="2019-07" db="EMBL/GenBank/DDBJ databases">
        <authorList>
            <person name="Kim J."/>
        </authorList>
    </citation>
    <scope>NUCLEOTIDE SEQUENCE [LARGE SCALE GENOMIC DNA]</scope>
    <source>
        <strain evidence="19 20">N4</strain>
    </source>
</reference>
<organism evidence="19 20">
    <name type="scientific">Paenibacillus agilis</name>
    <dbReference type="NCBI Taxonomy" id="3020863"/>
    <lineage>
        <taxon>Bacteria</taxon>
        <taxon>Bacillati</taxon>
        <taxon>Bacillota</taxon>
        <taxon>Bacilli</taxon>
        <taxon>Bacillales</taxon>
        <taxon>Paenibacillaceae</taxon>
        <taxon>Paenibacillus</taxon>
    </lineage>
</organism>
<dbReference type="InterPro" id="IPR004099">
    <property type="entry name" value="Pyr_nucl-diS_OxRdtase_dimer"/>
</dbReference>
<evidence type="ECO:0000256" key="13">
    <source>
        <dbReference type="PIRSR" id="PIRSR000350-2"/>
    </source>
</evidence>
<name>A0A559IYX3_9BACL</name>
<dbReference type="PRINTS" id="PR00411">
    <property type="entry name" value="PNDRDTASEI"/>
</dbReference>
<evidence type="ECO:0000256" key="12">
    <source>
        <dbReference type="ARBA" id="ARBA00049187"/>
    </source>
</evidence>
<keyword evidence="14" id="KW-0547">Nucleotide-binding</keyword>
<dbReference type="GO" id="GO:0005737">
    <property type="term" value="C:cytoplasm"/>
    <property type="evidence" value="ECO:0007669"/>
    <property type="project" value="UniProtKB-SubCell"/>
</dbReference>
<keyword evidence="7 14" id="KW-0274">FAD</keyword>
<feature type="active site" description="Proton acceptor" evidence="13">
    <location>
        <position position="452"/>
    </location>
</feature>
<dbReference type="Gene3D" id="3.50.50.60">
    <property type="entry name" value="FAD/NAD(P)-binding domain"/>
    <property type="match status" value="2"/>
</dbReference>
<dbReference type="Gene3D" id="3.30.390.30">
    <property type="match status" value="1"/>
</dbReference>
<feature type="binding site" evidence="14">
    <location>
        <begin position="187"/>
        <end position="194"/>
    </location>
    <ligand>
        <name>NAD(+)</name>
        <dbReference type="ChEBI" id="CHEBI:57540"/>
    </ligand>
</feature>
<gene>
    <name evidence="19" type="primary">lpdA</name>
    <name evidence="19" type="ORF">FPZ44_06960</name>
</gene>
<dbReference type="InterPro" id="IPR016156">
    <property type="entry name" value="FAD/NAD-linked_Rdtase_dimer_sf"/>
</dbReference>
<evidence type="ECO:0000256" key="10">
    <source>
        <dbReference type="ARBA" id="ARBA00023157"/>
    </source>
</evidence>
<dbReference type="EMBL" id="VNJK01000001">
    <property type="protein sequence ID" value="TVX92816.1"/>
    <property type="molecule type" value="Genomic_DNA"/>
</dbReference>
<evidence type="ECO:0000256" key="2">
    <source>
        <dbReference type="ARBA" id="ARBA00007532"/>
    </source>
</evidence>
<dbReference type="SUPFAM" id="SSF55424">
    <property type="entry name" value="FAD/NAD-linked reductases, dimerisation (C-terminal) domain"/>
    <property type="match status" value="1"/>
</dbReference>
<dbReference type="InterPro" id="IPR012999">
    <property type="entry name" value="Pyr_OxRdtase_I_AS"/>
</dbReference>
<feature type="binding site" evidence="14">
    <location>
        <position position="210"/>
    </location>
    <ligand>
        <name>NAD(+)</name>
        <dbReference type="ChEBI" id="CHEBI:57540"/>
    </ligand>
</feature>
<evidence type="ECO:0000259" key="17">
    <source>
        <dbReference type="Pfam" id="PF02852"/>
    </source>
</evidence>
<accession>A0A559IYX3</accession>
<dbReference type="PRINTS" id="PR00368">
    <property type="entry name" value="FADPNR"/>
</dbReference>
<keyword evidence="5" id="KW-0963">Cytoplasm</keyword>
<comment type="similarity">
    <text evidence="2 16">Belongs to the class-I pyridine nucleotide-disulfide oxidoreductase family.</text>
</comment>
<dbReference type="PIRSF" id="PIRSF000350">
    <property type="entry name" value="Mercury_reductase_MerA"/>
    <property type="match status" value="1"/>
</dbReference>
<evidence type="ECO:0000256" key="14">
    <source>
        <dbReference type="PIRSR" id="PIRSR000350-3"/>
    </source>
</evidence>
<evidence type="ECO:0000259" key="18">
    <source>
        <dbReference type="Pfam" id="PF07992"/>
    </source>
</evidence>
<dbReference type="FunFam" id="3.30.390.30:FF:000001">
    <property type="entry name" value="Dihydrolipoyl dehydrogenase"/>
    <property type="match status" value="1"/>
</dbReference>
<dbReference type="AlphaFoldDB" id="A0A559IYX3"/>
<comment type="cofactor">
    <cofactor evidence="14 16">
        <name>FAD</name>
        <dbReference type="ChEBI" id="CHEBI:57692"/>
    </cofactor>
    <text evidence="14 16">Binds 1 FAD per subunit.</text>
</comment>
<dbReference type="InterPro" id="IPR001100">
    <property type="entry name" value="Pyr_nuc-diS_OxRdtase"/>
</dbReference>
<keyword evidence="10" id="KW-1015">Disulfide bond</keyword>
<dbReference type="EC" id="1.8.1.4" evidence="3 16"/>
<dbReference type="PANTHER" id="PTHR22912:SF217">
    <property type="entry name" value="DIHYDROLIPOYL DEHYDROGENASE"/>
    <property type="match status" value="1"/>
</dbReference>
<feature type="domain" description="Pyridine nucleotide-disulphide oxidoreductase dimerisation" evidence="17">
    <location>
        <begin position="354"/>
        <end position="462"/>
    </location>
</feature>
<keyword evidence="11 16" id="KW-0676">Redox-active center</keyword>
<dbReference type="Pfam" id="PF02852">
    <property type="entry name" value="Pyr_redox_dim"/>
    <property type="match status" value="1"/>
</dbReference>
<proteinExistence type="inferred from homology"/>
<dbReference type="OrthoDB" id="9800167at2"/>
<evidence type="ECO:0000256" key="16">
    <source>
        <dbReference type="RuleBase" id="RU003692"/>
    </source>
</evidence>
<evidence type="ECO:0000256" key="4">
    <source>
        <dbReference type="ARBA" id="ARBA00016961"/>
    </source>
</evidence>
<evidence type="ECO:0000256" key="11">
    <source>
        <dbReference type="ARBA" id="ARBA00023284"/>
    </source>
</evidence>
<dbReference type="SUPFAM" id="SSF51905">
    <property type="entry name" value="FAD/NAD(P)-binding domain"/>
    <property type="match status" value="1"/>
</dbReference>
<evidence type="ECO:0000256" key="9">
    <source>
        <dbReference type="ARBA" id="ARBA00023027"/>
    </source>
</evidence>
<dbReference type="InterPro" id="IPR023753">
    <property type="entry name" value="FAD/NAD-binding_dom"/>
</dbReference>
<keyword evidence="6 16" id="KW-0285">Flavoprotein</keyword>
<dbReference type="GO" id="GO:0004148">
    <property type="term" value="F:dihydrolipoyl dehydrogenase (NADH) activity"/>
    <property type="evidence" value="ECO:0007669"/>
    <property type="project" value="UniProtKB-EC"/>
</dbReference>
<comment type="catalytic activity">
    <reaction evidence="12 16">
        <text>N(6)-[(R)-dihydrolipoyl]-L-lysyl-[protein] + NAD(+) = N(6)-[(R)-lipoyl]-L-lysyl-[protein] + NADH + H(+)</text>
        <dbReference type="Rhea" id="RHEA:15045"/>
        <dbReference type="Rhea" id="RHEA-COMP:10474"/>
        <dbReference type="Rhea" id="RHEA-COMP:10475"/>
        <dbReference type="ChEBI" id="CHEBI:15378"/>
        <dbReference type="ChEBI" id="CHEBI:57540"/>
        <dbReference type="ChEBI" id="CHEBI:57945"/>
        <dbReference type="ChEBI" id="CHEBI:83099"/>
        <dbReference type="ChEBI" id="CHEBI:83100"/>
        <dbReference type="EC" id="1.8.1.4"/>
    </reaction>
</comment>
<dbReference type="Pfam" id="PF07992">
    <property type="entry name" value="Pyr_redox_2"/>
    <property type="match status" value="1"/>
</dbReference>
<evidence type="ECO:0000256" key="1">
    <source>
        <dbReference type="ARBA" id="ARBA00004496"/>
    </source>
</evidence>
<dbReference type="PROSITE" id="PS00076">
    <property type="entry name" value="PYRIDINE_REDOX_1"/>
    <property type="match status" value="1"/>
</dbReference>
<dbReference type="InterPro" id="IPR006258">
    <property type="entry name" value="Lipoamide_DH"/>
</dbReference>
<feature type="domain" description="FAD/NAD(P)-binding" evidence="18">
    <location>
        <begin position="6"/>
        <end position="334"/>
    </location>
</feature>
<evidence type="ECO:0000313" key="20">
    <source>
        <dbReference type="Proteomes" id="UP000318102"/>
    </source>
</evidence>
<dbReference type="NCBIfam" id="TIGR01350">
    <property type="entry name" value="lipoamide_DH"/>
    <property type="match status" value="1"/>
</dbReference>
<feature type="binding site" evidence="14">
    <location>
        <position position="51"/>
    </location>
    <ligand>
        <name>FAD</name>
        <dbReference type="ChEBI" id="CHEBI:57692"/>
    </ligand>
</feature>
<evidence type="ECO:0000256" key="15">
    <source>
        <dbReference type="PIRSR" id="PIRSR000350-4"/>
    </source>
</evidence>
<evidence type="ECO:0000256" key="8">
    <source>
        <dbReference type="ARBA" id="ARBA00023002"/>
    </source>
</evidence>
<keyword evidence="8 16" id="KW-0560">Oxidoreductase</keyword>
<evidence type="ECO:0000256" key="5">
    <source>
        <dbReference type="ARBA" id="ARBA00022490"/>
    </source>
</evidence>
<comment type="miscellaneous">
    <text evidence="16">The active site is a redox-active disulfide bond.</text>
</comment>
<dbReference type="PANTHER" id="PTHR22912">
    <property type="entry name" value="DISULFIDE OXIDOREDUCTASE"/>
    <property type="match status" value="1"/>
</dbReference>
<comment type="caution">
    <text evidence="19">The sequence shown here is derived from an EMBL/GenBank/DDBJ whole genome shotgun (WGS) entry which is preliminary data.</text>
</comment>
<evidence type="ECO:0000313" key="19">
    <source>
        <dbReference type="EMBL" id="TVX92816.1"/>
    </source>
</evidence>
<keyword evidence="20" id="KW-1185">Reference proteome</keyword>
<feature type="disulfide bond" description="Redox-active" evidence="15">
    <location>
        <begin position="42"/>
        <end position="47"/>
    </location>
</feature>
<keyword evidence="9 14" id="KW-0520">NAD</keyword>
<feature type="binding site" evidence="14">
    <location>
        <position position="319"/>
    </location>
    <ligand>
        <name>FAD</name>
        <dbReference type="ChEBI" id="CHEBI:57692"/>
    </ligand>
</feature>
<evidence type="ECO:0000256" key="6">
    <source>
        <dbReference type="ARBA" id="ARBA00022630"/>
    </source>
</evidence>
<sequence>MTKQVDVAIIGGGTGGYVAAIAAAQAGHHVVVIEKQQLGGTCLHRGCIPSKALLRSAEVYVLAKESAQFGVHTEGVKLHFDEVQARKQRIVEQLHRGVQYLMNKHKIEVIHGNGRVMGPSIFSPQSGSVAVELENGESETIVPKYLIIATGSRPRLLRGLEPDGRYVFTSDEALEWDTLPQRIAIVGGGVIGVEWASMMVDFGVEVTMIEAGERILPSEDEDVAKEMHKQLADRGVTIYTNCTIDAEGTRKDEAGMDILVTCADETIHLQVDRMLVSIGRVANVEKLGLEQTNVQVENGVIRVNEHLQTNEPHIYAIGDCIGGLQLAHVASAEGIAAVEHLSGHKGLALQSRMVPRCVYARPETASIGMTEAEARAAGHDVKVGKIPFQAIGKALVYGETAGFVKVIADQTTNDVLGVHMIGPHATELISEAAVAQLLDGTPWEIGQVIHPHPSLSEAVQEAMLAVQGRSHIL</sequence>
<comment type="subcellular location">
    <subcellularLocation>
        <location evidence="1">Cytoplasm</location>
    </subcellularLocation>
</comment>
<feature type="binding site" evidence="14">
    <location>
        <begin position="150"/>
        <end position="152"/>
    </location>
    <ligand>
        <name>FAD</name>
        <dbReference type="ChEBI" id="CHEBI:57692"/>
    </ligand>
</feature>
<dbReference type="GO" id="GO:0050660">
    <property type="term" value="F:flavin adenine dinucleotide binding"/>
    <property type="evidence" value="ECO:0007669"/>
    <property type="project" value="InterPro"/>
</dbReference>
<feature type="binding site" evidence="14">
    <location>
        <position position="279"/>
    </location>
    <ligand>
        <name>NAD(+)</name>
        <dbReference type="ChEBI" id="CHEBI:57540"/>
    </ligand>
</feature>
<dbReference type="InterPro" id="IPR050151">
    <property type="entry name" value="Class-I_Pyr_Nuc-Dis_Oxidored"/>
</dbReference>
<dbReference type="InterPro" id="IPR036188">
    <property type="entry name" value="FAD/NAD-bd_sf"/>
</dbReference>
<protein>
    <recommendedName>
        <fullName evidence="4 16">Dihydrolipoyl dehydrogenase</fullName>
        <ecNumber evidence="3 16">1.8.1.4</ecNumber>
    </recommendedName>
</protein>